<dbReference type="STRING" id="1088869.GMO_24340"/>
<evidence type="ECO:0000256" key="4">
    <source>
        <dbReference type="RuleBase" id="RU003733"/>
    </source>
</evidence>
<name>G6XL11_9PROT</name>
<sequence>MFFGLESGMQQDFTIGIDCGSTTTKAVIFSVDGRIVGVGRRRVPQHMDQPHHVERDMTEAWQAVVEAMRDSLEDAGLEGNAIAGVGITAHGDGLFLLDRSTRPLGRGIMSLDSRAIDVHDGWKQNGISDRMLQLVGQRPYVYSASTLLAWIRDHQPERYAAIGSVIFAKDWIRFCLTGEIATDLTEASTSFTDLYTQDYSDGILDLLGLKAIRSALPLMRLSCDRGGAVTAEAAAATGLLAGTPVSVGLHDVTAAAVGLGHTQPGELSITAGTFSINEVFRDQPVTGEGWACRAGYRRGLWNCMAISPASASNLEWLARLLLPAESEAAQALSQEMESRLAAPREERTIPLYHPFLFGSPYEMPASASLFGVQSWHDRADLFQAMVEGTVFNHREHVEALRKTGPIRRLGVSGGGSGRPAVAQMFADILGMPVEIPEVREAGALGAALTASVAVGLHADLEAAVAAQHIPLTVYRPRQTRASVYERIFQRYEALTSAMQPFWAGLYNTERPESTKPALPDTPLMNYAMAGGHIREARP</sequence>
<dbReference type="PATRIC" id="fig|1088869.3.peg.2427"/>
<evidence type="ECO:0000256" key="1">
    <source>
        <dbReference type="ARBA" id="ARBA00009156"/>
    </source>
</evidence>
<dbReference type="GO" id="GO:0016301">
    <property type="term" value="F:kinase activity"/>
    <property type="evidence" value="ECO:0007669"/>
    <property type="project" value="UniProtKB-KW"/>
</dbReference>
<comment type="similarity">
    <text evidence="1 4">Belongs to the FGGY kinase family.</text>
</comment>
<dbReference type="Pfam" id="PF02782">
    <property type="entry name" value="FGGY_C"/>
    <property type="match status" value="1"/>
</dbReference>
<dbReference type="Proteomes" id="UP000004949">
    <property type="component" value="Unassembled WGS sequence"/>
</dbReference>
<keyword evidence="2 4" id="KW-0808">Transferase</keyword>
<dbReference type="InterPro" id="IPR018483">
    <property type="entry name" value="Carb_kinase_FGGY_CS"/>
</dbReference>
<reference evidence="7 8" key="1">
    <citation type="submission" date="2011-10" db="EMBL/GenBank/DDBJ databases">
        <title>Genome sequence of Gluconobacter morbifer G707, isolated from Drosophila gut.</title>
        <authorList>
            <person name="Lee W.-J."/>
            <person name="Kim E.-K."/>
        </authorList>
    </citation>
    <scope>NUCLEOTIDE SEQUENCE [LARGE SCALE GENOMIC DNA]</scope>
    <source>
        <strain evidence="7 8">G707</strain>
    </source>
</reference>
<dbReference type="InterPro" id="IPR043129">
    <property type="entry name" value="ATPase_NBD"/>
</dbReference>
<dbReference type="InterPro" id="IPR050406">
    <property type="entry name" value="FGGY_Carb_Kinase"/>
</dbReference>
<gene>
    <name evidence="7" type="ORF">GMO_24340</name>
</gene>
<dbReference type="PANTHER" id="PTHR43095">
    <property type="entry name" value="SUGAR KINASE"/>
    <property type="match status" value="1"/>
</dbReference>
<evidence type="ECO:0000259" key="5">
    <source>
        <dbReference type="Pfam" id="PF00370"/>
    </source>
</evidence>
<dbReference type="PANTHER" id="PTHR43095:SF3">
    <property type="entry name" value="L-XYLULOSE_3-KETO-L-GULONATE KINASE"/>
    <property type="match status" value="1"/>
</dbReference>
<evidence type="ECO:0000313" key="8">
    <source>
        <dbReference type="Proteomes" id="UP000004949"/>
    </source>
</evidence>
<dbReference type="SUPFAM" id="SSF53067">
    <property type="entry name" value="Actin-like ATPase domain"/>
    <property type="match status" value="2"/>
</dbReference>
<accession>G6XL11</accession>
<keyword evidence="8" id="KW-1185">Reference proteome</keyword>
<dbReference type="eggNOG" id="COG1070">
    <property type="taxonomic scope" value="Bacteria"/>
</dbReference>
<dbReference type="InterPro" id="IPR000577">
    <property type="entry name" value="Carb_kinase_FGGY"/>
</dbReference>
<evidence type="ECO:0000256" key="2">
    <source>
        <dbReference type="ARBA" id="ARBA00022679"/>
    </source>
</evidence>
<proteinExistence type="inferred from homology"/>
<feature type="domain" description="Carbohydrate kinase FGGY C-terminal" evidence="6">
    <location>
        <begin position="268"/>
        <end position="453"/>
    </location>
</feature>
<dbReference type="AlphaFoldDB" id="G6XL11"/>
<dbReference type="InterPro" id="IPR018485">
    <property type="entry name" value="FGGY_C"/>
</dbReference>
<comment type="caution">
    <text evidence="7">The sequence shown here is derived from an EMBL/GenBank/DDBJ whole genome shotgun (WGS) entry which is preliminary data.</text>
</comment>
<dbReference type="PROSITE" id="PS00445">
    <property type="entry name" value="FGGY_KINASES_2"/>
    <property type="match status" value="1"/>
</dbReference>
<dbReference type="InterPro" id="IPR018484">
    <property type="entry name" value="FGGY_N"/>
</dbReference>
<dbReference type="GO" id="GO:0016773">
    <property type="term" value="F:phosphotransferase activity, alcohol group as acceptor"/>
    <property type="evidence" value="ECO:0007669"/>
    <property type="project" value="InterPro"/>
</dbReference>
<dbReference type="GO" id="GO:0005975">
    <property type="term" value="P:carbohydrate metabolic process"/>
    <property type="evidence" value="ECO:0007669"/>
    <property type="project" value="InterPro"/>
</dbReference>
<evidence type="ECO:0000259" key="6">
    <source>
        <dbReference type="Pfam" id="PF02782"/>
    </source>
</evidence>
<protein>
    <submittedName>
        <fullName evidence="7">Putative carbohydrate kinase</fullName>
    </submittedName>
</protein>
<dbReference type="Pfam" id="PF00370">
    <property type="entry name" value="FGGY_N"/>
    <property type="match status" value="1"/>
</dbReference>
<dbReference type="PIRSF" id="PIRSF000538">
    <property type="entry name" value="GlpK"/>
    <property type="match status" value="1"/>
</dbReference>
<evidence type="ECO:0000313" key="7">
    <source>
        <dbReference type="EMBL" id="EHH67439.1"/>
    </source>
</evidence>
<feature type="domain" description="Carbohydrate kinase FGGY N-terminal" evidence="5">
    <location>
        <begin position="14"/>
        <end position="258"/>
    </location>
</feature>
<evidence type="ECO:0000256" key="3">
    <source>
        <dbReference type="ARBA" id="ARBA00022777"/>
    </source>
</evidence>
<dbReference type="CDD" id="cd07802">
    <property type="entry name" value="ASKHA_NBD_FGGY_EcLyxK-like"/>
    <property type="match status" value="1"/>
</dbReference>
<dbReference type="EMBL" id="AGQV01000010">
    <property type="protein sequence ID" value="EHH67439.1"/>
    <property type="molecule type" value="Genomic_DNA"/>
</dbReference>
<dbReference type="Gene3D" id="3.30.420.40">
    <property type="match status" value="2"/>
</dbReference>
<keyword evidence="3 4" id="KW-0418">Kinase</keyword>
<organism evidence="7 8">
    <name type="scientific">Gluconobacter morbifer G707</name>
    <dbReference type="NCBI Taxonomy" id="1088869"/>
    <lineage>
        <taxon>Bacteria</taxon>
        <taxon>Pseudomonadati</taxon>
        <taxon>Pseudomonadota</taxon>
        <taxon>Alphaproteobacteria</taxon>
        <taxon>Acetobacterales</taxon>
        <taxon>Acetobacteraceae</taxon>
        <taxon>Gluconobacter</taxon>
    </lineage>
</organism>